<organism evidence="1 2">
    <name type="scientific">Gossypium laxum</name>
    <dbReference type="NCBI Taxonomy" id="34288"/>
    <lineage>
        <taxon>Eukaryota</taxon>
        <taxon>Viridiplantae</taxon>
        <taxon>Streptophyta</taxon>
        <taxon>Embryophyta</taxon>
        <taxon>Tracheophyta</taxon>
        <taxon>Spermatophyta</taxon>
        <taxon>Magnoliopsida</taxon>
        <taxon>eudicotyledons</taxon>
        <taxon>Gunneridae</taxon>
        <taxon>Pentapetalae</taxon>
        <taxon>rosids</taxon>
        <taxon>malvids</taxon>
        <taxon>Malvales</taxon>
        <taxon>Malvaceae</taxon>
        <taxon>Malvoideae</taxon>
        <taxon>Gossypium</taxon>
    </lineage>
</organism>
<dbReference type="Proteomes" id="UP000593574">
    <property type="component" value="Unassembled WGS sequence"/>
</dbReference>
<sequence>MEAWTRPLFGTSGPHNCSISMTKGWWQLLPHGWIKVDVDGSVSISLAKGYHQVEIESDNAILISVIQNELAMLLKSLNELKQTDGRLNLTERGSGRGVPVIHAVETATRKRLPQSKLAFRESPGDSDP</sequence>
<gene>
    <name evidence="1" type="ORF">Golax_004001</name>
</gene>
<proteinExistence type="predicted"/>
<protein>
    <recommendedName>
        <fullName evidence="3">RNase H type-1 domain-containing protein</fullName>
    </recommendedName>
</protein>
<comment type="caution">
    <text evidence="1">The sequence shown here is derived from an EMBL/GenBank/DDBJ whole genome shotgun (WGS) entry which is preliminary data.</text>
</comment>
<dbReference type="EMBL" id="JABEZV010000010">
    <property type="protein sequence ID" value="MBA0723422.1"/>
    <property type="molecule type" value="Genomic_DNA"/>
</dbReference>
<reference evidence="1 2" key="1">
    <citation type="journal article" date="2019" name="Genome Biol. Evol.">
        <title>Insights into the evolution of the New World diploid cottons (Gossypium, subgenus Houzingenia) based on genome sequencing.</title>
        <authorList>
            <person name="Grover C.E."/>
            <person name="Arick M.A. 2nd"/>
            <person name="Thrash A."/>
            <person name="Conover J.L."/>
            <person name="Sanders W.S."/>
            <person name="Peterson D.G."/>
            <person name="Frelichowski J.E."/>
            <person name="Scheffler J.A."/>
            <person name="Scheffler B.E."/>
            <person name="Wendel J.F."/>
        </authorList>
    </citation>
    <scope>NUCLEOTIDE SEQUENCE [LARGE SCALE GENOMIC DNA]</scope>
    <source>
        <strain evidence="1">4</strain>
        <tissue evidence="1">Leaf</tissue>
    </source>
</reference>
<evidence type="ECO:0008006" key="3">
    <source>
        <dbReference type="Google" id="ProtNLM"/>
    </source>
</evidence>
<accession>A0A7J9AHK2</accession>
<keyword evidence="2" id="KW-1185">Reference proteome</keyword>
<dbReference type="AlphaFoldDB" id="A0A7J9AHK2"/>
<evidence type="ECO:0000313" key="1">
    <source>
        <dbReference type="EMBL" id="MBA0723422.1"/>
    </source>
</evidence>
<evidence type="ECO:0000313" key="2">
    <source>
        <dbReference type="Proteomes" id="UP000593574"/>
    </source>
</evidence>
<name>A0A7J9AHK2_9ROSI</name>